<proteinExistence type="predicted"/>
<dbReference type="InterPro" id="IPR032508">
    <property type="entry name" value="FecR_C"/>
</dbReference>
<gene>
    <name evidence="4" type="ORF">K1Y79_23105</name>
</gene>
<keyword evidence="1" id="KW-0812">Transmembrane</keyword>
<dbReference type="RefSeq" id="WP_220252566.1">
    <property type="nucleotide sequence ID" value="NZ_JAICCF010000004.1"/>
</dbReference>
<dbReference type="PANTHER" id="PTHR30273:SF2">
    <property type="entry name" value="PROTEIN FECR"/>
    <property type="match status" value="1"/>
</dbReference>
<dbReference type="Pfam" id="PF04773">
    <property type="entry name" value="FecR"/>
    <property type="match status" value="1"/>
</dbReference>
<evidence type="ECO:0000313" key="4">
    <source>
        <dbReference type="EMBL" id="MBW8687245.1"/>
    </source>
</evidence>
<feature type="transmembrane region" description="Helical" evidence="1">
    <location>
        <begin position="69"/>
        <end position="90"/>
    </location>
</feature>
<protein>
    <submittedName>
        <fullName evidence="4">FecR domain-containing protein</fullName>
    </submittedName>
</protein>
<keyword evidence="1" id="KW-0472">Membrane</keyword>
<evidence type="ECO:0000259" key="2">
    <source>
        <dbReference type="Pfam" id="PF04773"/>
    </source>
</evidence>
<dbReference type="Pfam" id="PF16344">
    <property type="entry name" value="FecR_C"/>
    <property type="match status" value="1"/>
</dbReference>
<organism evidence="4 5">
    <name type="scientific">Chitinophaga rhizophila</name>
    <dbReference type="NCBI Taxonomy" id="2866212"/>
    <lineage>
        <taxon>Bacteria</taxon>
        <taxon>Pseudomonadati</taxon>
        <taxon>Bacteroidota</taxon>
        <taxon>Chitinophagia</taxon>
        <taxon>Chitinophagales</taxon>
        <taxon>Chitinophagaceae</taxon>
        <taxon>Chitinophaga</taxon>
    </lineage>
</organism>
<feature type="domain" description="FecR protein" evidence="2">
    <location>
        <begin position="179"/>
        <end position="273"/>
    </location>
</feature>
<name>A0ABS7GJE7_9BACT</name>
<evidence type="ECO:0000256" key="1">
    <source>
        <dbReference type="SAM" id="Phobius"/>
    </source>
</evidence>
<dbReference type="PIRSF" id="PIRSF018266">
    <property type="entry name" value="FecR"/>
    <property type="match status" value="1"/>
</dbReference>
<dbReference type="Proteomes" id="UP000812961">
    <property type="component" value="Unassembled WGS sequence"/>
</dbReference>
<dbReference type="EMBL" id="JAICCF010000004">
    <property type="protein sequence ID" value="MBW8687245.1"/>
    <property type="molecule type" value="Genomic_DNA"/>
</dbReference>
<evidence type="ECO:0000259" key="3">
    <source>
        <dbReference type="Pfam" id="PF16344"/>
    </source>
</evidence>
<dbReference type="Gene3D" id="2.60.120.1440">
    <property type="match status" value="1"/>
</dbReference>
<dbReference type="InterPro" id="IPR006860">
    <property type="entry name" value="FecR"/>
</dbReference>
<evidence type="ECO:0000313" key="5">
    <source>
        <dbReference type="Proteomes" id="UP000812961"/>
    </source>
</evidence>
<dbReference type="PANTHER" id="PTHR30273">
    <property type="entry name" value="PERIPLASMIC SIGNAL SENSOR AND SIGMA FACTOR ACTIVATOR FECR-RELATED"/>
    <property type="match status" value="1"/>
</dbReference>
<keyword evidence="5" id="KW-1185">Reference proteome</keyword>
<comment type="caution">
    <text evidence="4">The sequence shown here is derived from an EMBL/GenBank/DDBJ whole genome shotgun (WGS) entry which is preliminary data.</text>
</comment>
<dbReference type="InterPro" id="IPR012373">
    <property type="entry name" value="Ferrdict_sens_TM"/>
</dbReference>
<accession>A0ABS7GJE7</accession>
<sequence>MTEQEANDLRNRYRTGNTTDEENQLLHAWYSNQLDQEGLHDYATDREATRKEIWASIAPEPVSRRLPVYVRYAAAAAIAAVITTGIFYFTQHKTQSSNLKAENIQPGGNKATLTLANGKTITLNTDSGLLAAMNPASGVVVSNNTRTGIVTFKFDSNSGKGVNPKNKNEVNVDQAAPNTIATPAGGQYQLILSDGTRVYLNAASKITFPSRFAGNTRTVSVLGEAYFEVSKDPNHPFIVTTSDQTITVLGTHFNVSAYSGEPVKTTLAEGSVRLSSLSSPNKQILKPNQQAVLDRSGFKVSDVVADDVIAWKSGVFKFVETPLSEAMQQIGRWYNVEIALHNLPDTPINANIRRDRNLEQVITALDRAGFTFNYNTKERRLIFVR</sequence>
<keyword evidence="1" id="KW-1133">Transmembrane helix</keyword>
<dbReference type="Gene3D" id="3.55.50.30">
    <property type="match status" value="1"/>
</dbReference>
<feature type="domain" description="Protein FecR C-terminal" evidence="3">
    <location>
        <begin position="316"/>
        <end position="382"/>
    </location>
</feature>
<reference evidence="4 5" key="1">
    <citation type="submission" date="2021-08" db="EMBL/GenBank/DDBJ databases">
        <title>The genome sequence of Chitinophaga sp. B61.</title>
        <authorList>
            <person name="Zhang X."/>
        </authorList>
    </citation>
    <scope>NUCLEOTIDE SEQUENCE [LARGE SCALE GENOMIC DNA]</scope>
    <source>
        <strain evidence="4 5">B61</strain>
    </source>
</reference>